<dbReference type="SUPFAM" id="SSF47413">
    <property type="entry name" value="lambda repressor-like DNA-binding domains"/>
    <property type="match status" value="1"/>
</dbReference>
<dbReference type="InterPro" id="IPR009057">
    <property type="entry name" value="Homeodomain-like_sf"/>
</dbReference>
<accession>A0A2A3YEW7</accession>
<dbReference type="InterPro" id="IPR028082">
    <property type="entry name" value="Peripla_BP_I"/>
</dbReference>
<evidence type="ECO:0000256" key="1">
    <source>
        <dbReference type="ARBA" id="ARBA00023015"/>
    </source>
</evidence>
<dbReference type="CDD" id="cd06267">
    <property type="entry name" value="PBP1_LacI_sugar_binding-like"/>
    <property type="match status" value="1"/>
</dbReference>
<dbReference type="InterPro" id="IPR000843">
    <property type="entry name" value="HTH_LacI"/>
</dbReference>
<dbReference type="PANTHER" id="PTHR30146">
    <property type="entry name" value="LACI-RELATED TRANSCRIPTIONAL REPRESSOR"/>
    <property type="match status" value="1"/>
</dbReference>
<reference evidence="5 6" key="1">
    <citation type="journal article" date="2017" name="Elife">
        <title>Extensive horizontal gene transfer in cheese-associated bacteria.</title>
        <authorList>
            <person name="Bonham K.S."/>
            <person name="Wolfe B.E."/>
            <person name="Dutton R.J."/>
        </authorList>
    </citation>
    <scope>NUCLEOTIDE SEQUENCE [LARGE SCALE GENOMIC DNA]</scope>
    <source>
        <strain evidence="5 6">341_9</strain>
    </source>
</reference>
<protein>
    <recommendedName>
        <fullName evidence="4">HTH lacI-type domain-containing protein</fullName>
    </recommendedName>
</protein>
<dbReference type="PANTHER" id="PTHR30146:SF153">
    <property type="entry name" value="LACTOSE OPERON REPRESSOR"/>
    <property type="match status" value="1"/>
</dbReference>
<evidence type="ECO:0000313" key="6">
    <source>
        <dbReference type="Proteomes" id="UP000218598"/>
    </source>
</evidence>
<dbReference type="EMBL" id="NRGR01000033">
    <property type="protein sequence ID" value="PCC37883.1"/>
    <property type="molecule type" value="Genomic_DNA"/>
</dbReference>
<keyword evidence="2" id="KW-0238">DNA-binding</keyword>
<dbReference type="Gene3D" id="1.10.260.40">
    <property type="entry name" value="lambda repressor-like DNA-binding domains"/>
    <property type="match status" value="1"/>
</dbReference>
<organism evidence="5 6">
    <name type="scientific">Brachybacterium alimentarium</name>
    <dbReference type="NCBI Taxonomy" id="47845"/>
    <lineage>
        <taxon>Bacteria</taxon>
        <taxon>Bacillati</taxon>
        <taxon>Actinomycetota</taxon>
        <taxon>Actinomycetes</taxon>
        <taxon>Micrococcales</taxon>
        <taxon>Dermabacteraceae</taxon>
        <taxon>Brachybacterium</taxon>
    </lineage>
</organism>
<dbReference type="SUPFAM" id="SSF53822">
    <property type="entry name" value="Periplasmic binding protein-like I"/>
    <property type="match status" value="1"/>
</dbReference>
<dbReference type="GO" id="GO:0000976">
    <property type="term" value="F:transcription cis-regulatory region binding"/>
    <property type="evidence" value="ECO:0007669"/>
    <property type="project" value="TreeGrafter"/>
</dbReference>
<keyword evidence="6" id="KW-1185">Reference proteome</keyword>
<dbReference type="InterPro" id="IPR046335">
    <property type="entry name" value="LacI/GalR-like_sensor"/>
</dbReference>
<dbReference type="SUPFAM" id="SSF46689">
    <property type="entry name" value="Homeodomain-like"/>
    <property type="match status" value="1"/>
</dbReference>
<dbReference type="AlphaFoldDB" id="A0A2A3YEW7"/>
<gene>
    <name evidence="5" type="ORF">CIK66_16940</name>
</gene>
<proteinExistence type="predicted"/>
<evidence type="ECO:0000313" key="5">
    <source>
        <dbReference type="EMBL" id="PCC37883.1"/>
    </source>
</evidence>
<keyword evidence="3" id="KW-0804">Transcription</keyword>
<evidence type="ECO:0000256" key="3">
    <source>
        <dbReference type="ARBA" id="ARBA00023163"/>
    </source>
</evidence>
<dbReference type="InterPro" id="IPR010982">
    <property type="entry name" value="Lambda_DNA-bd_dom_sf"/>
</dbReference>
<evidence type="ECO:0000259" key="4">
    <source>
        <dbReference type="PROSITE" id="PS50932"/>
    </source>
</evidence>
<dbReference type="SMART" id="SM00354">
    <property type="entry name" value="HTH_LACI"/>
    <property type="match status" value="1"/>
</dbReference>
<feature type="domain" description="HTH lacI-type" evidence="4">
    <location>
        <begin position="316"/>
        <end position="370"/>
    </location>
</feature>
<dbReference type="Pfam" id="PF13377">
    <property type="entry name" value="Peripla_BP_3"/>
    <property type="match status" value="1"/>
</dbReference>
<keyword evidence="1" id="KW-0805">Transcription regulation</keyword>
<comment type="caution">
    <text evidence="5">The sequence shown here is derived from an EMBL/GenBank/DDBJ whole genome shotgun (WGS) entry which is preliminary data.</text>
</comment>
<dbReference type="Proteomes" id="UP000218598">
    <property type="component" value="Unassembled WGS sequence"/>
</dbReference>
<sequence>MGRRPAAPLRLRAGDREVLEAVAGGADPPAARRARILLAASDGVSNTEIAESLGASRQSILKWRGRYVAEGVDCLRDRPRPGRPRALDPAEVVAQTLRAPSSAEASNGRWSTRTLAATLGVSSATVARAWTQYGLAPSEAGGIELDTRPIAILRPGRILGLLVAAPVGLVAFAEAERGTYRHTAGESASRQGAGRIGLGAAREVAAELATARAHEERNGVADPSVEDVAVFLEHAREYGAQVIGTGVGISEHGEAATVDTFSEWRRTVETLALAAAVAGDVEGLRSLRDRLRAFSSSEGTVTWYDGSVSIARPTRVTMRDVATAAGVSIKTVSNGLTGAKRVAPETQRRIDQAVRELGYQVNTAARQLRTGRHGALVLAVPELRLSYFAELAEQIIDEAERRHLNVLVQTTRGDLERELRVIDSARRRADGLIIAAQALNHDTLSRLTTTGPLVMLGEAVQGIGVDQITISNADAATTAMDHLLESGRRRVVMLGIAARAVAEARVRGCRSSADRHGVDLDPALMLPATMWRRDEGERALLELLDRGVPFDAVVGFNDELALGAQHALLARGVDIPKDVAVIGFDNSYDAVYSTPGLTSIAPAFDVIAHAAVSLVTEFPAKGGPTRAPTQIIAPHRLIVRGSTS</sequence>
<dbReference type="Pfam" id="PF00356">
    <property type="entry name" value="LacI"/>
    <property type="match status" value="1"/>
</dbReference>
<evidence type="ECO:0000256" key="2">
    <source>
        <dbReference type="ARBA" id="ARBA00023125"/>
    </source>
</evidence>
<dbReference type="PROSITE" id="PS50932">
    <property type="entry name" value="HTH_LACI_2"/>
    <property type="match status" value="1"/>
</dbReference>
<dbReference type="CDD" id="cd01392">
    <property type="entry name" value="HTH_LacI"/>
    <property type="match status" value="1"/>
</dbReference>
<dbReference type="OrthoDB" id="2854648at2"/>
<dbReference type="Gene3D" id="3.40.50.2300">
    <property type="match status" value="2"/>
</dbReference>
<name>A0A2A3YEW7_9MICO</name>
<dbReference type="GO" id="GO:0003700">
    <property type="term" value="F:DNA-binding transcription factor activity"/>
    <property type="evidence" value="ECO:0007669"/>
    <property type="project" value="TreeGrafter"/>
</dbReference>
<dbReference type="Pfam" id="PF13551">
    <property type="entry name" value="HTH_29"/>
    <property type="match status" value="1"/>
</dbReference>